<gene>
    <name evidence="2" type="ORF">D7I44_07500</name>
</gene>
<dbReference type="AlphaFoldDB" id="A0A387BYG9"/>
<keyword evidence="1" id="KW-1133">Transmembrane helix</keyword>
<dbReference type="OrthoDB" id="4950741at2"/>
<protein>
    <submittedName>
        <fullName evidence="2">Peptidase</fullName>
    </submittedName>
</protein>
<proteinExistence type="predicted"/>
<name>A0A387BYG9_9MICO</name>
<dbReference type="KEGG" id="gry:D7I44_07500"/>
<feature type="transmembrane region" description="Helical" evidence="1">
    <location>
        <begin position="6"/>
        <end position="28"/>
    </location>
</feature>
<keyword evidence="1" id="KW-0472">Membrane</keyword>
<evidence type="ECO:0000313" key="3">
    <source>
        <dbReference type="Proteomes" id="UP000275069"/>
    </source>
</evidence>
<accession>A0A387BYG9</accession>
<organism evidence="2 3">
    <name type="scientific">Gryllotalpicola protaetiae</name>
    <dbReference type="NCBI Taxonomy" id="2419771"/>
    <lineage>
        <taxon>Bacteria</taxon>
        <taxon>Bacillati</taxon>
        <taxon>Actinomycetota</taxon>
        <taxon>Actinomycetes</taxon>
        <taxon>Micrococcales</taxon>
        <taxon>Microbacteriaceae</taxon>
        <taxon>Gryllotalpicola</taxon>
    </lineage>
</organism>
<evidence type="ECO:0000313" key="2">
    <source>
        <dbReference type="EMBL" id="AYG03391.1"/>
    </source>
</evidence>
<feature type="transmembrane region" description="Helical" evidence="1">
    <location>
        <begin position="82"/>
        <end position="106"/>
    </location>
</feature>
<dbReference type="Proteomes" id="UP000275069">
    <property type="component" value="Chromosome"/>
</dbReference>
<dbReference type="RefSeq" id="WP_120788923.1">
    <property type="nucleotide sequence ID" value="NZ_CP032624.1"/>
</dbReference>
<keyword evidence="1" id="KW-0812">Transmembrane</keyword>
<dbReference type="EMBL" id="CP032624">
    <property type="protein sequence ID" value="AYG03391.1"/>
    <property type="molecule type" value="Genomic_DNA"/>
</dbReference>
<keyword evidence="3" id="KW-1185">Reference proteome</keyword>
<evidence type="ECO:0000256" key="1">
    <source>
        <dbReference type="SAM" id="Phobius"/>
    </source>
</evidence>
<reference evidence="2 3" key="1">
    <citation type="submission" date="2018-09" db="EMBL/GenBank/DDBJ databases">
        <title>Genome sequencing of strain 2DFW10M-5.</title>
        <authorList>
            <person name="Heo J."/>
            <person name="Kim S.-J."/>
            <person name="Kwon S.-W."/>
        </authorList>
    </citation>
    <scope>NUCLEOTIDE SEQUENCE [LARGE SCALE GENOMIC DNA]</scope>
    <source>
        <strain evidence="2 3">2DFW10M-5</strain>
    </source>
</reference>
<sequence>MTINWIDFVAVFAAALIGAAVVVSLYALGLRLLAVSGHAPFVPPVEFEEAITVLSPKQVKKETKRVKKARQRNPYSPAVKRLALVTAYALFAVSGLVVLFGIYLIVPYFHS</sequence>